<gene>
    <name evidence="4" type="ORF">HLPR_04400</name>
</gene>
<dbReference type="SFLD" id="SFLDG01125">
    <property type="entry name" value="C1.1:_Acid_Phosphatase_Like"/>
    <property type="match status" value="1"/>
</dbReference>
<evidence type="ECO:0000256" key="1">
    <source>
        <dbReference type="ARBA" id="ARBA00022729"/>
    </source>
</evidence>
<dbReference type="SUPFAM" id="SSF54106">
    <property type="entry name" value="LysM domain"/>
    <property type="match status" value="1"/>
</dbReference>
<dbReference type="EMBL" id="AP028654">
    <property type="protein sequence ID" value="BEP28109.1"/>
    <property type="molecule type" value="Genomic_DNA"/>
</dbReference>
<feature type="domain" description="LysM" evidence="3">
    <location>
        <begin position="26"/>
        <end position="70"/>
    </location>
</feature>
<feature type="chain" id="PRO_5043459827" evidence="2">
    <location>
        <begin position="25"/>
        <end position="321"/>
    </location>
</feature>
<dbReference type="PANTHER" id="PTHR31284">
    <property type="entry name" value="ACID PHOSPHATASE-LIKE PROTEIN"/>
    <property type="match status" value="1"/>
</dbReference>
<organism evidence="4 5">
    <name type="scientific">Helicovermis profundi</name>
    <dbReference type="NCBI Taxonomy" id="3065157"/>
    <lineage>
        <taxon>Bacteria</taxon>
        <taxon>Bacillati</taxon>
        <taxon>Bacillota</taxon>
        <taxon>Clostridia</taxon>
        <taxon>Helicovermis</taxon>
    </lineage>
</organism>
<name>A0AAU9EJI7_9FIRM</name>
<dbReference type="PROSITE" id="PS51782">
    <property type="entry name" value="LYSM"/>
    <property type="match status" value="1"/>
</dbReference>
<dbReference type="Gene3D" id="3.40.50.1000">
    <property type="entry name" value="HAD superfamily/HAD-like"/>
    <property type="match status" value="1"/>
</dbReference>
<dbReference type="RefSeq" id="WP_338536452.1">
    <property type="nucleotide sequence ID" value="NZ_AP028654.1"/>
</dbReference>
<sequence length="321" mass="35655">MKRRILSLVMVLSLVVSIGAVSFANDNYSIQSGDTLANIASKTGVKVEDLVKFNDLKNPNMIYAGGVLKLAPDFSQVDLNEEYVMALAWVQNSGEFKALSYQAFNMAKMMIDLDLVNNASATMKGAVIVDADETVIDNSAFNASFVGNAGHYSSSSWGKWVNDEQALAMPGSAEFLNYAASKGYDIYYITNRKETAGLLEPTMNNLKALGFPQITKEHMMLRTAESSKEARRDMVAKDHRLVVLMGDNLNDFSNVFEKKNNAERSAEVAKLKADFGSKFIMLPNPIYGEWEPQLTSDFYWGLDAKGKSDARQNSLRKWNQQ</sequence>
<protein>
    <submittedName>
        <fullName evidence="4">5'-nucleotidase, lipoprotein e(P4) family</fullName>
    </submittedName>
</protein>
<dbReference type="SMART" id="SM00257">
    <property type="entry name" value="LysM"/>
    <property type="match status" value="1"/>
</dbReference>
<dbReference type="InterPro" id="IPR023214">
    <property type="entry name" value="HAD_sf"/>
</dbReference>
<evidence type="ECO:0000313" key="5">
    <source>
        <dbReference type="Proteomes" id="UP001321786"/>
    </source>
</evidence>
<accession>A0AAU9EJI7</accession>
<dbReference type="Pfam" id="PF03767">
    <property type="entry name" value="Acid_phosphat_B"/>
    <property type="match status" value="1"/>
</dbReference>
<dbReference type="InterPro" id="IPR036779">
    <property type="entry name" value="LysM_dom_sf"/>
</dbReference>
<dbReference type="PANTHER" id="PTHR31284:SF10">
    <property type="entry name" value="ACID PHOSPHATASE-LIKE PROTEIN"/>
    <property type="match status" value="1"/>
</dbReference>
<dbReference type="CDD" id="cd00118">
    <property type="entry name" value="LysM"/>
    <property type="match status" value="1"/>
</dbReference>
<keyword evidence="5" id="KW-1185">Reference proteome</keyword>
<proteinExistence type="predicted"/>
<dbReference type="Pfam" id="PF01476">
    <property type="entry name" value="LysM"/>
    <property type="match status" value="1"/>
</dbReference>
<dbReference type="InterPro" id="IPR006423">
    <property type="entry name" value="Lipo_e_P4"/>
</dbReference>
<dbReference type="Gene3D" id="3.10.350.10">
    <property type="entry name" value="LysM domain"/>
    <property type="match status" value="1"/>
</dbReference>
<keyword evidence="1 2" id="KW-0732">Signal</keyword>
<dbReference type="Proteomes" id="UP001321786">
    <property type="component" value="Chromosome"/>
</dbReference>
<evidence type="ECO:0000259" key="3">
    <source>
        <dbReference type="PROSITE" id="PS51782"/>
    </source>
</evidence>
<dbReference type="InterPro" id="IPR036412">
    <property type="entry name" value="HAD-like_sf"/>
</dbReference>
<dbReference type="SFLD" id="SFLDS00003">
    <property type="entry name" value="Haloacid_Dehalogenase"/>
    <property type="match status" value="1"/>
</dbReference>
<dbReference type="NCBIfam" id="TIGR01533">
    <property type="entry name" value="lipo_e_P4"/>
    <property type="match status" value="1"/>
</dbReference>
<evidence type="ECO:0000256" key="2">
    <source>
        <dbReference type="SAM" id="SignalP"/>
    </source>
</evidence>
<feature type="signal peptide" evidence="2">
    <location>
        <begin position="1"/>
        <end position="24"/>
    </location>
</feature>
<dbReference type="GO" id="GO:0009279">
    <property type="term" value="C:cell outer membrane"/>
    <property type="evidence" value="ECO:0007669"/>
    <property type="project" value="InterPro"/>
</dbReference>
<dbReference type="InterPro" id="IPR018392">
    <property type="entry name" value="LysM"/>
</dbReference>
<evidence type="ECO:0000313" key="4">
    <source>
        <dbReference type="EMBL" id="BEP28109.1"/>
    </source>
</evidence>
<keyword evidence="4" id="KW-0449">Lipoprotein</keyword>
<dbReference type="AlphaFoldDB" id="A0AAU9EJI7"/>
<dbReference type="KEGG" id="hprf:HLPR_04400"/>
<dbReference type="SUPFAM" id="SSF56784">
    <property type="entry name" value="HAD-like"/>
    <property type="match status" value="1"/>
</dbReference>
<reference evidence="4 5" key="1">
    <citation type="submission" date="2023-08" db="EMBL/GenBank/DDBJ databases">
        <title>Helicovermis profunda gen. nov., sp. nov., a novel mesophilic, fermentative bacterium within the Bacillota from a deep-sea hydrothermal vent chimney.</title>
        <authorList>
            <person name="Miyazaki U."/>
            <person name="Mizutani D."/>
            <person name="Hashimoto Y."/>
            <person name="Tame A."/>
            <person name="Sawayama S."/>
            <person name="Miyazaki J."/>
            <person name="Takai K."/>
            <person name="Nakagawa S."/>
        </authorList>
    </citation>
    <scope>NUCLEOTIDE SEQUENCE [LARGE SCALE GENOMIC DNA]</scope>
    <source>
        <strain evidence="4 5">S502</strain>
    </source>
</reference>
<dbReference type="InterPro" id="IPR005519">
    <property type="entry name" value="Acid_phosphat_B-like"/>
</dbReference>